<dbReference type="EMBL" id="AM114193">
    <property type="protein sequence ID" value="CAJ38075.1"/>
    <property type="molecule type" value="Genomic_DNA"/>
</dbReference>
<protein>
    <submittedName>
        <fullName evidence="2">Uncharacterized protein</fullName>
    </submittedName>
</protein>
<name>Q0W0L8_METAR</name>
<dbReference type="Proteomes" id="UP000000663">
    <property type="component" value="Chromosome"/>
</dbReference>
<evidence type="ECO:0000313" key="2">
    <source>
        <dbReference type="EMBL" id="CAJ38075.1"/>
    </source>
</evidence>
<sequence length="237" mass="26087">MHKNVTLLPPAVLTWYVYNYCSGCGLRRISISLSDMYRHLMSVVGTRGKGLLLLLIILAGLGSVGTVTTADVPAVDINTLSPGKVVFLEHSLIANGTVVSGEVPFRAVNFPSYWFNQNTRQLNGNIDFALNDSLIAIFGDILTLRGDFGAGTGNKLFGIYSLPTKADHATIYSIDSYGTVWLYVNDQYVSLRPGEEYRFNQTETIREGTGTVNVVYQHLYTNHGLINKNAISTRMIV</sequence>
<reference evidence="2 3" key="1">
    <citation type="journal article" date="2006" name="Science">
        <title>Genome of rice cluster I archaea -- the key methane producers in the rice rhizosphere.</title>
        <authorList>
            <person name="Erkel C."/>
            <person name="Kube M."/>
            <person name="Reinhardt R."/>
            <person name="Liesack W."/>
        </authorList>
    </citation>
    <scope>NUCLEOTIDE SEQUENCE [LARGE SCALE GENOMIC DNA]</scope>
    <source>
        <strain evidence="3">DSM 22066 / NBRC 105507 / MRE50</strain>
    </source>
</reference>
<keyword evidence="1" id="KW-1133">Transmembrane helix</keyword>
<keyword evidence="3" id="KW-1185">Reference proteome</keyword>
<accession>Q0W0L8</accession>
<gene>
    <name evidence="2" type="ORF">RRC359</name>
</gene>
<feature type="transmembrane region" description="Helical" evidence="1">
    <location>
        <begin position="12"/>
        <end position="29"/>
    </location>
</feature>
<evidence type="ECO:0000313" key="3">
    <source>
        <dbReference type="Proteomes" id="UP000000663"/>
    </source>
</evidence>
<dbReference type="eggNOG" id="arCOG10895">
    <property type="taxonomic scope" value="Archaea"/>
</dbReference>
<evidence type="ECO:0000256" key="1">
    <source>
        <dbReference type="SAM" id="Phobius"/>
    </source>
</evidence>
<keyword evidence="1" id="KW-0812">Transmembrane</keyword>
<organism evidence="2 3">
    <name type="scientific">Methanocella arvoryzae (strain DSM 22066 / NBRC 105507 / MRE50)</name>
    <dbReference type="NCBI Taxonomy" id="351160"/>
    <lineage>
        <taxon>Archaea</taxon>
        <taxon>Methanobacteriati</taxon>
        <taxon>Methanobacteriota</taxon>
        <taxon>Stenosarchaea group</taxon>
        <taxon>Methanomicrobia</taxon>
        <taxon>Methanocellales</taxon>
        <taxon>Methanocellaceae</taxon>
        <taxon>Methanocella</taxon>
    </lineage>
</organism>
<proteinExistence type="predicted"/>
<feature type="transmembrane region" description="Helical" evidence="1">
    <location>
        <begin position="50"/>
        <end position="70"/>
    </location>
</feature>
<dbReference type="AlphaFoldDB" id="Q0W0L8"/>
<dbReference type="KEGG" id="rci:RRC359"/>
<keyword evidence="1" id="KW-0472">Membrane</keyword>